<feature type="transmembrane region" description="Helical" evidence="1">
    <location>
        <begin position="20"/>
        <end position="38"/>
    </location>
</feature>
<keyword evidence="1" id="KW-0812">Transmembrane</keyword>
<protein>
    <recommendedName>
        <fullName evidence="4">Adhesin domain-containing protein</fullName>
    </recommendedName>
</protein>
<evidence type="ECO:0000313" key="3">
    <source>
        <dbReference type="Proteomes" id="UP001555826"/>
    </source>
</evidence>
<sequence length="443" mass="48440">MGNTPGNSARSVPFGNRSTWILSLASAGIICALAYGAYEAMTLLPARFVDESSYMTGPVNARVPDRDAIENAYNQARVPIGVTAAALLAATAVAAGVVMNNRTVSLGAATLRQANQKDQDDRKQWSEEQFSKRYQDAATQLGDTSAAVRFAGVYAMVRLAEEWTTHRQVCVDVLCAYLRMPPPKEQQKNSDDERELAAWRAEWEVRRAILQQIELHCRPAEGEQDGAWSSLRYDLSWSTLDGFEMHNAVFKNLSLYGVTTTKGSAVNLVNVRLDDKIDVRQLTIQGGFGVVTSGTADLKLTGLKVAGGAHVNIRHDTPRRDSVRLNEVRLEPGAQLTLHIPPQGVANSVTGRDIRISSNSNVTLYGEKIVQPSGPAIWLRGVRKESDGTISVHHNVIGARLASVEFAQDSPSNNFHQTAVKVIVDTTQPSDHIVRFPVDKLKD</sequence>
<gene>
    <name evidence="2" type="ORF">AB1207_22215</name>
</gene>
<name>A0ABV3PCU9_9ACTN</name>
<dbReference type="RefSeq" id="WP_367640832.1">
    <property type="nucleotide sequence ID" value="NZ_JBFNQN010000018.1"/>
</dbReference>
<keyword evidence="3" id="KW-1185">Reference proteome</keyword>
<dbReference type="EMBL" id="JBFNQN010000018">
    <property type="protein sequence ID" value="MEW9267469.1"/>
    <property type="molecule type" value="Genomic_DNA"/>
</dbReference>
<evidence type="ECO:0000313" key="2">
    <source>
        <dbReference type="EMBL" id="MEW9267469.1"/>
    </source>
</evidence>
<proteinExistence type="predicted"/>
<dbReference type="Proteomes" id="UP001555826">
    <property type="component" value="Unassembled WGS sequence"/>
</dbReference>
<comment type="caution">
    <text evidence="2">The sequence shown here is derived from an EMBL/GenBank/DDBJ whole genome shotgun (WGS) entry which is preliminary data.</text>
</comment>
<keyword evidence="1" id="KW-0472">Membrane</keyword>
<keyword evidence="1" id="KW-1133">Transmembrane helix</keyword>
<evidence type="ECO:0008006" key="4">
    <source>
        <dbReference type="Google" id="ProtNLM"/>
    </source>
</evidence>
<feature type="transmembrane region" description="Helical" evidence="1">
    <location>
        <begin position="78"/>
        <end position="99"/>
    </location>
</feature>
<accession>A0ABV3PCU9</accession>
<reference evidence="2 3" key="1">
    <citation type="submission" date="2024-07" db="EMBL/GenBank/DDBJ databases">
        <authorList>
            <person name="Thanompreechachai J."/>
            <person name="Duangmal K."/>
        </authorList>
    </citation>
    <scope>NUCLEOTIDE SEQUENCE [LARGE SCALE GENOMIC DNA]</scope>
    <source>
        <strain evidence="2 3">KCTC 19886</strain>
    </source>
</reference>
<evidence type="ECO:0000256" key="1">
    <source>
        <dbReference type="SAM" id="Phobius"/>
    </source>
</evidence>
<organism evidence="2 3">
    <name type="scientific">Kineococcus endophyticus</name>
    <dbReference type="NCBI Taxonomy" id="1181883"/>
    <lineage>
        <taxon>Bacteria</taxon>
        <taxon>Bacillati</taxon>
        <taxon>Actinomycetota</taxon>
        <taxon>Actinomycetes</taxon>
        <taxon>Kineosporiales</taxon>
        <taxon>Kineosporiaceae</taxon>
        <taxon>Kineococcus</taxon>
    </lineage>
</organism>